<dbReference type="GO" id="GO:0050660">
    <property type="term" value="F:flavin adenine dinucleotide binding"/>
    <property type="evidence" value="ECO:0007669"/>
    <property type="project" value="InterPro"/>
</dbReference>
<dbReference type="KEGG" id="tpal:117639368"/>
<feature type="chain" id="PRO_5028190568" evidence="3">
    <location>
        <begin position="20"/>
        <end position="588"/>
    </location>
</feature>
<name>A0A6P8Y3E1_THRPL</name>
<dbReference type="Pfam" id="PF05199">
    <property type="entry name" value="GMC_oxred_C"/>
    <property type="match status" value="1"/>
</dbReference>
<dbReference type="SUPFAM" id="SSF54373">
    <property type="entry name" value="FAD-linked reductases, C-terminal domain"/>
    <property type="match status" value="1"/>
</dbReference>
<dbReference type="Gene3D" id="3.30.560.10">
    <property type="entry name" value="Glucose Oxidase, domain 3"/>
    <property type="match status" value="1"/>
</dbReference>
<dbReference type="PIRSF" id="PIRSF000137">
    <property type="entry name" value="Alcohol_oxidase"/>
    <property type="match status" value="1"/>
</dbReference>
<reference evidence="6" key="1">
    <citation type="journal article" date="2014" name="Science">
        <title>Phylogenomics resolves the timing and pattern of insect evolution.</title>
        <authorList>
            <person name="Misof B."/>
            <person name="Liu S."/>
            <person name="Meusemann K."/>
            <person name="Peters R.S."/>
            <person name="Donath A."/>
            <person name="Mayer C."/>
            <person name="Frandsen P.B."/>
            <person name="Ware J."/>
            <person name="Flouri T."/>
            <person name="Beutel R.G."/>
            <person name="Niehuis O."/>
            <person name="Petersen M."/>
            <person name="Izquierdo-Carrasco F."/>
            <person name="Wappler T."/>
            <person name="Rust J."/>
            <person name="Aberer A.J."/>
            <person name="Aspock U."/>
            <person name="Aspock H."/>
            <person name="Bartel D."/>
            <person name="Blanke A."/>
            <person name="Berger S."/>
            <person name="Bohm A."/>
            <person name="Buckley T.R."/>
            <person name="Calcott B."/>
            <person name="Chen J."/>
            <person name="Friedrich F."/>
            <person name="Fukui M."/>
            <person name="Fujita M."/>
            <person name="Greve C."/>
            <person name="Grobe P."/>
            <person name="Gu S."/>
            <person name="Huang Y."/>
            <person name="Jermiin L.S."/>
            <person name="Kawahara A.Y."/>
            <person name="Krogmann L."/>
            <person name="Kubiak M."/>
            <person name="Lanfear R."/>
            <person name="Letsch H."/>
            <person name="Li Y."/>
            <person name="Li Z."/>
            <person name="Li J."/>
            <person name="Lu H."/>
            <person name="Machida R."/>
            <person name="Mashimo Y."/>
            <person name="Kapli P."/>
            <person name="McKenna D.D."/>
            <person name="Meng G."/>
            <person name="Nakagaki Y."/>
            <person name="Navarrete-Heredia J.L."/>
            <person name="Ott M."/>
            <person name="Ou Y."/>
            <person name="Pass G."/>
            <person name="Podsiadlowski L."/>
            <person name="Pohl H."/>
            <person name="von Reumont B.M."/>
            <person name="Schutte K."/>
            <person name="Sekiya K."/>
            <person name="Shimizu S."/>
            <person name="Slipinski A."/>
            <person name="Stamatakis A."/>
            <person name="Song W."/>
            <person name="Su X."/>
            <person name="Szucsich N.U."/>
            <person name="Tan M."/>
            <person name="Tan X."/>
            <person name="Tang M."/>
            <person name="Tang J."/>
            <person name="Timelthaler G."/>
            <person name="Tomizuka S."/>
            <person name="Trautwein M."/>
            <person name="Tong X."/>
            <person name="Uchifune T."/>
            <person name="Walzl M.G."/>
            <person name="Wiegmann B.M."/>
            <person name="Wilbrandt J."/>
            <person name="Wipfler B."/>
            <person name="Wong T.K."/>
            <person name="Wu Q."/>
            <person name="Wu G."/>
            <person name="Xie Y."/>
            <person name="Yang S."/>
            <person name="Yang Q."/>
            <person name="Yeates D.K."/>
            <person name="Yoshizawa K."/>
            <person name="Zhang Q."/>
            <person name="Zhang R."/>
            <person name="Zhang W."/>
            <person name="Zhang Y."/>
            <person name="Zhao J."/>
            <person name="Zhou C."/>
            <person name="Zhou L."/>
            <person name="Ziesmann T."/>
            <person name="Zou S."/>
            <person name="Li Y."/>
            <person name="Xu X."/>
            <person name="Zhang Y."/>
            <person name="Yang H."/>
            <person name="Wang J."/>
            <person name="Wang J."/>
            <person name="Kjer K.M."/>
            <person name="Zhou X."/>
        </authorList>
    </citation>
    <scope>NUCLEOTIDE SEQUENCE</scope>
</reference>
<evidence type="ECO:0000313" key="5">
    <source>
        <dbReference type="Proteomes" id="UP000515158"/>
    </source>
</evidence>
<evidence type="ECO:0000256" key="3">
    <source>
        <dbReference type="SAM" id="SignalP"/>
    </source>
</evidence>
<dbReference type="OrthoDB" id="269227at2759"/>
<keyword evidence="2" id="KW-0274">FAD</keyword>
<keyword evidence="2" id="KW-0285">Flavoprotein</keyword>
<dbReference type="PANTHER" id="PTHR11552:SF154">
    <property type="entry name" value="FI04917P"/>
    <property type="match status" value="1"/>
</dbReference>
<reference evidence="6" key="2">
    <citation type="journal article" date="2018" name="Proc. Natl. Acad. Sci. U.S.A.">
        <title>Phylogenomics and the evolution of hemipteroid insects.</title>
        <authorList>
            <person name="Johnson K.P."/>
            <person name="Dietrich C.H."/>
            <person name="Friedrich F."/>
            <person name="Beutel R.G."/>
            <person name="Wipfler B."/>
            <person name="Peters R.S."/>
            <person name="Allen J.M."/>
            <person name="Petersen M."/>
            <person name="Donath A."/>
            <person name="Walden K.K."/>
            <person name="Kozlov A.M."/>
            <person name="Podsiadlowski L."/>
            <person name="Mayer C."/>
            <person name="Meusemann K."/>
            <person name="Vasilikopoulos A."/>
            <person name="Waterhouse R.M."/>
            <person name="Cameron S.L."/>
            <person name="Weirauch C."/>
            <person name="Swanson D.R."/>
            <person name="Percy D.M."/>
            <person name="Hardy N.B."/>
            <person name="Terry I."/>
            <person name="Liu S."/>
            <person name="Zhou X."/>
            <person name="Misof B."/>
            <person name="Robertson H.M."/>
            <person name="Yoshizawa K."/>
        </authorList>
    </citation>
    <scope>NUCLEOTIDE SEQUENCE</scope>
</reference>
<proteinExistence type="inferred from homology"/>
<dbReference type="GO" id="GO:0016614">
    <property type="term" value="F:oxidoreductase activity, acting on CH-OH group of donors"/>
    <property type="evidence" value="ECO:0007669"/>
    <property type="project" value="InterPro"/>
</dbReference>
<dbReference type="Proteomes" id="UP000515158">
    <property type="component" value="Unplaced"/>
</dbReference>
<dbReference type="InterPro" id="IPR007867">
    <property type="entry name" value="GMC_OxRtase_C"/>
</dbReference>
<dbReference type="InterPro" id="IPR036188">
    <property type="entry name" value="FAD/NAD-bd_sf"/>
</dbReference>
<protein>
    <submittedName>
        <fullName evidence="6">Glucose dehydrogenase [FAD, quinone]-like isoform X1</fullName>
    </submittedName>
</protein>
<dbReference type="RefSeq" id="XP_034230845.1">
    <property type="nucleotide sequence ID" value="XM_034374954.1"/>
</dbReference>
<evidence type="ECO:0000256" key="2">
    <source>
        <dbReference type="PIRSR" id="PIRSR000137-2"/>
    </source>
</evidence>
<dbReference type="Pfam" id="PF00732">
    <property type="entry name" value="GMC_oxred_N"/>
    <property type="match status" value="1"/>
</dbReference>
<accession>A0A6P8Y3E1</accession>
<keyword evidence="3" id="KW-0732">Signal</keyword>
<evidence type="ECO:0000256" key="1">
    <source>
        <dbReference type="ARBA" id="ARBA00010790"/>
    </source>
</evidence>
<reference evidence="6" key="3">
    <citation type="submission" date="2025-08" db="UniProtKB">
        <authorList>
            <consortium name="RefSeq"/>
        </authorList>
    </citation>
    <scope>IDENTIFICATION</scope>
</reference>
<feature type="signal peptide" evidence="3">
    <location>
        <begin position="1"/>
        <end position="19"/>
    </location>
</feature>
<sequence>MAAAQQCIALASFLALVFSGVRYKPPAETTVIPTEVDVVVVGGGSAGAVVASRLSEVTKWQVVLLEAGPEEPLVQQVPPFNSHTYSNSLYDWKLAVQKAPNDHTGIISRAKMLGGCSAHNGMIYLRGLESDHQCWEKAGAKGWGFKEVLPFYKKSENALDSDLANDKKYHATGGPMSVQRALNVDQNAKLLRTVFKEGGLTEVDLNGGHDEGFGWTQTTTKQGRRVSANTAFLYEQRKTRKNLHILTEARVRKVHINAATKRAESVEYTDKKGATHIIKARLEIVLSAGTYFSPQLLMVSGIGPQEQLKKAKIPVISHLPGVGQNLQDHNMPASLPVITFTRTAIVPTVSQLQKDAKDYARGVGPLTVRGLNPMVVRKRSLSQPKSDKRPYIQAQALVEWSNGSLMPFCTERTPSPNFTACYYNQATINVVLLHPTDSGTVTLNTTDAFSPPFIYQKVFTSKQDVVAMAAGLKEVTDMLLSSKALRSAGVKVTLPAKGAACGANKVGSAAWYECIVRTNGGVTWGHGVGTCSIGSVVDTRLRVLGGVKGLRVADASVMPCVPSGNTNAPTIMVGERAADFIKKDHGVA</sequence>
<keyword evidence="5" id="KW-1185">Reference proteome</keyword>
<dbReference type="GeneID" id="117639368"/>
<organism evidence="6">
    <name type="scientific">Thrips palmi</name>
    <name type="common">Melon thrips</name>
    <dbReference type="NCBI Taxonomy" id="161013"/>
    <lineage>
        <taxon>Eukaryota</taxon>
        <taxon>Metazoa</taxon>
        <taxon>Ecdysozoa</taxon>
        <taxon>Arthropoda</taxon>
        <taxon>Hexapoda</taxon>
        <taxon>Insecta</taxon>
        <taxon>Pterygota</taxon>
        <taxon>Neoptera</taxon>
        <taxon>Paraneoptera</taxon>
        <taxon>Thysanoptera</taxon>
        <taxon>Terebrantia</taxon>
        <taxon>Thripoidea</taxon>
        <taxon>Thripidae</taxon>
        <taxon>Thrips</taxon>
    </lineage>
</organism>
<comment type="cofactor">
    <cofactor evidence="2">
        <name>FAD</name>
        <dbReference type="ChEBI" id="CHEBI:57692"/>
    </cofactor>
</comment>
<dbReference type="AlphaFoldDB" id="A0A6P8Y3E1"/>
<dbReference type="SUPFAM" id="SSF51905">
    <property type="entry name" value="FAD/NAD(P)-binding domain"/>
    <property type="match status" value="1"/>
</dbReference>
<dbReference type="InterPro" id="IPR000172">
    <property type="entry name" value="GMC_OxRdtase_N"/>
</dbReference>
<dbReference type="Gene3D" id="3.50.50.60">
    <property type="entry name" value="FAD/NAD(P)-binding domain"/>
    <property type="match status" value="1"/>
</dbReference>
<gene>
    <name evidence="6" type="primary">LOC117639368</name>
</gene>
<comment type="similarity">
    <text evidence="1">Belongs to the GMC oxidoreductase family.</text>
</comment>
<dbReference type="InterPro" id="IPR012132">
    <property type="entry name" value="GMC_OxRdtase"/>
</dbReference>
<feature type="domain" description="Glucose-methanol-choline oxidoreductase N-terminal" evidence="4">
    <location>
        <begin position="289"/>
        <end position="303"/>
    </location>
</feature>
<dbReference type="InParanoid" id="A0A6P8Y3E1"/>
<dbReference type="PROSITE" id="PS00624">
    <property type="entry name" value="GMC_OXRED_2"/>
    <property type="match status" value="1"/>
</dbReference>
<feature type="binding site" evidence="2">
    <location>
        <position position="251"/>
    </location>
    <ligand>
        <name>FAD</name>
        <dbReference type="ChEBI" id="CHEBI:57692"/>
    </ligand>
</feature>
<evidence type="ECO:0000313" key="6">
    <source>
        <dbReference type="RefSeq" id="XP_034230845.1"/>
    </source>
</evidence>
<dbReference type="PANTHER" id="PTHR11552">
    <property type="entry name" value="GLUCOSE-METHANOL-CHOLINE GMC OXIDOREDUCTASE"/>
    <property type="match status" value="1"/>
</dbReference>
<evidence type="ECO:0000259" key="4">
    <source>
        <dbReference type="PROSITE" id="PS00624"/>
    </source>
</evidence>